<evidence type="ECO:0000256" key="2">
    <source>
        <dbReference type="SAM" id="Coils"/>
    </source>
</evidence>
<dbReference type="Pfam" id="PF01551">
    <property type="entry name" value="Peptidase_M23"/>
    <property type="match status" value="1"/>
</dbReference>
<accession>A0ABR7G864</accession>
<dbReference type="CDD" id="cd12797">
    <property type="entry name" value="M23_peptidase"/>
    <property type="match status" value="1"/>
</dbReference>
<dbReference type="PANTHER" id="PTHR21666:SF270">
    <property type="entry name" value="MUREIN HYDROLASE ACTIVATOR ENVC"/>
    <property type="match status" value="1"/>
</dbReference>
<proteinExistence type="predicted"/>
<keyword evidence="2" id="KW-0175">Coiled coil</keyword>
<dbReference type="SUPFAM" id="SSF51261">
    <property type="entry name" value="Duplicated hybrid motif"/>
    <property type="match status" value="1"/>
</dbReference>
<dbReference type="EMBL" id="JACOPE010000001">
    <property type="protein sequence ID" value="MBC5683633.1"/>
    <property type="molecule type" value="Genomic_DNA"/>
</dbReference>
<comment type="caution">
    <text evidence="7">The sequence shown here is derived from an EMBL/GenBank/DDBJ whole genome shotgun (WGS) entry which is preliminary data.</text>
</comment>
<evidence type="ECO:0000259" key="6">
    <source>
        <dbReference type="Pfam" id="PF24568"/>
    </source>
</evidence>
<evidence type="ECO:0000256" key="3">
    <source>
        <dbReference type="SAM" id="MobiDB-lite"/>
    </source>
</evidence>
<sequence length="389" mass="42053">MKRKTKRVISGALALTMSMGMTVNVHATTIEEAQKKADQLQSQKNSTEAEKNSLTEQLSGIVEDMEKAQEKLTAKQSEIETAETELVNAKVDENNQYDSMKKRIKFMYENGNTQLIEILIESENIGDFLNKAEYISQISNYDRDMLNQFQTIVKDVEEKEAALQTEYSELEVLQNELISKQEEVQTMLDNTNVELADLEKQIGENASTLKALIAQAEEEKRKQEEAAAAAAAAAAAQKPAQSTNSNSNSGGSTYVPPSSSNTVVGNGQFVNPCPGAYVSSTFGYRDFDGAFHKGLDLAAGEGTPTYAAASGTVVIAGWSNSAGNWVVINHGNGLVTKYMHHSALCVSAGQTVSAGQQIGYVGNTGNSFGAHLHFQVELNGSAVNPQNYL</sequence>
<feature type="coiled-coil region" evidence="2">
    <location>
        <begin position="23"/>
        <end position="92"/>
    </location>
</feature>
<evidence type="ECO:0000313" key="8">
    <source>
        <dbReference type="Proteomes" id="UP000631576"/>
    </source>
</evidence>
<feature type="region of interest" description="Disordered" evidence="3">
    <location>
        <begin position="224"/>
        <end position="258"/>
    </location>
</feature>
<feature type="signal peptide" evidence="4">
    <location>
        <begin position="1"/>
        <end position="27"/>
    </location>
</feature>
<dbReference type="InterPro" id="IPR016047">
    <property type="entry name" value="M23ase_b-sheet_dom"/>
</dbReference>
<reference evidence="7 8" key="1">
    <citation type="submission" date="2020-08" db="EMBL/GenBank/DDBJ databases">
        <title>Genome public.</title>
        <authorList>
            <person name="Liu C."/>
            <person name="Sun Q."/>
        </authorList>
    </citation>
    <scope>NUCLEOTIDE SEQUENCE [LARGE SCALE GENOMIC DNA]</scope>
    <source>
        <strain evidence="7 8">NSJ-13</strain>
    </source>
</reference>
<evidence type="ECO:0000256" key="4">
    <source>
        <dbReference type="SAM" id="SignalP"/>
    </source>
</evidence>
<dbReference type="InterPro" id="IPR050570">
    <property type="entry name" value="Cell_wall_metabolism_enzyme"/>
</dbReference>
<dbReference type="Proteomes" id="UP000631576">
    <property type="component" value="Unassembled WGS sequence"/>
</dbReference>
<feature type="domain" description="M23ase beta-sheet core" evidence="5">
    <location>
        <begin position="291"/>
        <end position="385"/>
    </location>
</feature>
<evidence type="ECO:0000313" key="7">
    <source>
        <dbReference type="EMBL" id="MBC5683633.1"/>
    </source>
</evidence>
<dbReference type="InterPro" id="IPR011055">
    <property type="entry name" value="Dup_hybrid_motif"/>
</dbReference>
<dbReference type="Gene3D" id="6.10.250.3150">
    <property type="match status" value="1"/>
</dbReference>
<feature type="compositionally biased region" description="Low complexity" evidence="3">
    <location>
        <begin position="226"/>
        <end position="253"/>
    </location>
</feature>
<name>A0ABR7G864_9FIRM</name>
<dbReference type="RefSeq" id="WP_186865062.1">
    <property type="nucleotide sequence ID" value="NZ_JACOPE010000001.1"/>
</dbReference>
<gene>
    <name evidence="7" type="ORF">H8S40_08655</name>
</gene>
<organism evidence="7 8">
    <name type="scientific">Ruminococcus hominis</name>
    <dbReference type="NCBI Taxonomy" id="2763065"/>
    <lineage>
        <taxon>Bacteria</taxon>
        <taxon>Bacillati</taxon>
        <taxon>Bacillota</taxon>
        <taxon>Clostridia</taxon>
        <taxon>Eubacteriales</taxon>
        <taxon>Oscillospiraceae</taxon>
        <taxon>Ruminococcus</taxon>
    </lineage>
</organism>
<dbReference type="Pfam" id="PF24568">
    <property type="entry name" value="CC_PcsB"/>
    <property type="match status" value="1"/>
</dbReference>
<keyword evidence="1 4" id="KW-0732">Signal</keyword>
<keyword evidence="8" id="KW-1185">Reference proteome</keyword>
<feature type="chain" id="PRO_5047327066" evidence="4">
    <location>
        <begin position="28"/>
        <end position="389"/>
    </location>
</feature>
<dbReference type="Gene3D" id="2.70.70.10">
    <property type="entry name" value="Glucose Permease (Domain IIA)"/>
    <property type="match status" value="1"/>
</dbReference>
<evidence type="ECO:0000256" key="1">
    <source>
        <dbReference type="ARBA" id="ARBA00022729"/>
    </source>
</evidence>
<dbReference type="InterPro" id="IPR057309">
    <property type="entry name" value="PcsB_CC"/>
</dbReference>
<feature type="domain" description="Peptidoglycan hydrolase PcsB coiled-coil" evidence="6">
    <location>
        <begin position="95"/>
        <end position="159"/>
    </location>
</feature>
<protein>
    <submittedName>
        <fullName evidence="7">Peptidoglycan DD-metalloendopeptidase family protein</fullName>
    </submittedName>
</protein>
<evidence type="ECO:0000259" key="5">
    <source>
        <dbReference type="Pfam" id="PF01551"/>
    </source>
</evidence>
<dbReference type="PANTHER" id="PTHR21666">
    <property type="entry name" value="PEPTIDASE-RELATED"/>
    <property type="match status" value="1"/>
</dbReference>